<feature type="non-terminal residue" evidence="1">
    <location>
        <position position="254"/>
    </location>
</feature>
<name>X1IE65_9ZZZZ</name>
<comment type="caution">
    <text evidence="1">The sequence shown here is derived from an EMBL/GenBank/DDBJ whole genome shotgun (WGS) entry which is preliminary data.</text>
</comment>
<dbReference type="EMBL" id="BARU01035447">
    <property type="protein sequence ID" value="GAH80706.1"/>
    <property type="molecule type" value="Genomic_DNA"/>
</dbReference>
<reference evidence="1" key="1">
    <citation type="journal article" date="2014" name="Front. Microbiol.">
        <title>High frequency of phylogenetically diverse reductive dehalogenase-homologous genes in deep subseafloor sedimentary metagenomes.</title>
        <authorList>
            <person name="Kawai M."/>
            <person name="Futagami T."/>
            <person name="Toyoda A."/>
            <person name="Takaki Y."/>
            <person name="Nishi S."/>
            <person name="Hori S."/>
            <person name="Arai W."/>
            <person name="Tsubouchi T."/>
            <person name="Morono Y."/>
            <person name="Uchiyama I."/>
            <person name="Ito T."/>
            <person name="Fujiyama A."/>
            <person name="Inagaki F."/>
            <person name="Takami H."/>
        </authorList>
    </citation>
    <scope>NUCLEOTIDE SEQUENCE</scope>
    <source>
        <strain evidence="1">Expedition CK06-06</strain>
    </source>
</reference>
<sequence>VKPPNILVRDGWGMLADWGGPGFPPNTVSMLNTPGYEPPDRVKDSAMDTYAFGQTIQDMLVFGSSGKDTYIDGVFTQAQFDAKYRKANMPAQERDVWWALYHLSTRPLRRNRPLPSQLLAYMDKKFGLKCPAPPASIAQHTIAASEYVQRASRDAFVGDLKRRSTSDEPLEPDVRALAYSLQVATSDPDVFSDEKNRDNVCFLAALIYKDLECTLQIPSAETPMALTACVQIASQLAGGFKPVEGAVLQSLRMP</sequence>
<evidence type="ECO:0000313" key="1">
    <source>
        <dbReference type="EMBL" id="GAH80706.1"/>
    </source>
</evidence>
<organism evidence="1">
    <name type="scientific">marine sediment metagenome</name>
    <dbReference type="NCBI Taxonomy" id="412755"/>
    <lineage>
        <taxon>unclassified sequences</taxon>
        <taxon>metagenomes</taxon>
        <taxon>ecological metagenomes</taxon>
    </lineage>
</organism>
<feature type="non-terminal residue" evidence="1">
    <location>
        <position position="1"/>
    </location>
</feature>
<accession>X1IE65</accession>
<evidence type="ECO:0008006" key="2">
    <source>
        <dbReference type="Google" id="ProtNLM"/>
    </source>
</evidence>
<proteinExistence type="predicted"/>
<gene>
    <name evidence="1" type="ORF">S03H2_55489</name>
</gene>
<protein>
    <recommendedName>
        <fullName evidence="2">Protein kinase domain-containing protein</fullName>
    </recommendedName>
</protein>
<dbReference type="InterPro" id="IPR011009">
    <property type="entry name" value="Kinase-like_dom_sf"/>
</dbReference>
<dbReference type="AlphaFoldDB" id="X1IE65"/>
<dbReference type="SUPFAM" id="SSF56112">
    <property type="entry name" value="Protein kinase-like (PK-like)"/>
    <property type="match status" value="1"/>
</dbReference>